<dbReference type="InterPro" id="IPR051319">
    <property type="entry name" value="Oligoribo/pAp-PDE_c-di-AMP_PDE"/>
</dbReference>
<dbReference type="PANTHER" id="PTHR47618:SF1">
    <property type="entry name" value="BIFUNCTIONAL OLIGORIBONUCLEASE AND PAP PHOSPHATASE NRNA"/>
    <property type="match status" value="1"/>
</dbReference>
<feature type="compositionally biased region" description="Gly residues" evidence="1">
    <location>
        <begin position="468"/>
        <end position="485"/>
    </location>
</feature>
<protein>
    <submittedName>
        <fullName evidence="2">Uncharacterized protein</fullName>
    </submittedName>
</protein>
<reference evidence="2" key="2">
    <citation type="journal article" date="2021" name="Microbiome">
        <title>Successional dynamics and alternative stable states in a saline activated sludge microbial community over 9 years.</title>
        <authorList>
            <person name="Wang Y."/>
            <person name="Ye J."/>
            <person name="Ju F."/>
            <person name="Liu L."/>
            <person name="Boyd J.A."/>
            <person name="Deng Y."/>
            <person name="Parks D.H."/>
            <person name="Jiang X."/>
            <person name="Yin X."/>
            <person name="Woodcroft B.J."/>
            <person name="Tyson G.W."/>
            <person name="Hugenholtz P."/>
            <person name="Polz M.F."/>
            <person name="Zhang T."/>
        </authorList>
    </citation>
    <scope>NUCLEOTIDE SEQUENCE</scope>
    <source>
        <strain evidence="2">HKST-UBA12</strain>
    </source>
</reference>
<dbReference type="Proteomes" id="UP000760819">
    <property type="component" value="Unassembled WGS sequence"/>
</dbReference>
<feature type="compositionally biased region" description="Basic and acidic residues" evidence="1">
    <location>
        <begin position="411"/>
        <end position="421"/>
    </location>
</feature>
<evidence type="ECO:0000313" key="2">
    <source>
        <dbReference type="EMBL" id="MCA9379308.1"/>
    </source>
</evidence>
<evidence type="ECO:0000256" key="1">
    <source>
        <dbReference type="SAM" id="MobiDB-lite"/>
    </source>
</evidence>
<feature type="region of interest" description="Disordered" evidence="1">
    <location>
        <begin position="439"/>
        <end position="494"/>
    </location>
</feature>
<evidence type="ECO:0000313" key="3">
    <source>
        <dbReference type="Proteomes" id="UP000760819"/>
    </source>
</evidence>
<organism evidence="2 3">
    <name type="scientific">Candidatus Dojkabacteria bacterium</name>
    <dbReference type="NCBI Taxonomy" id="2099670"/>
    <lineage>
        <taxon>Bacteria</taxon>
        <taxon>Candidatus Dojkabacteria</taxon>
    </lineage>
</organism>
<dbReference type="InterPro" id="IPR038763">
    <property type="entry name" value="DHH_sf"/>
</dbReference>
<dbReference type="Gene3D" id="3.90.1640.10">
    <property type="entry name" value="inorganic pyrophosphatase (n-terminal core)"/>
    <property type="match status" value="1"/>
</dbReference>
<accession>A0A955KZP5</accession>
<name>A0A955KZP5_9BACT</name>
<proteinExistence type="predicted"/>
<dbReference type="EMBL" id="JAGQLI010000136">
    <property type="protein sequence ID" value="MCA9379308.1"/>
    <property type="molecule type" value="Genomic_DNA"/>
</dbReference>
<dbReference type="AlphaFoldDB" id="A0A955KZP5"/>
<feature type="region of interest" description="Disordered" evidence="1">
    <location>
        <begin position="374"/>
        <end position="423"/>
    </location>
</feature>
<comment type="caution">
    <text evidence="2">The sequence shown here is derived from an EMBL/GenBank/DDBJ whole genome shotgun (WGS) entry which is preliminary data.</text>
</comment>
<sequence length="494" mass="53541">MADKQTPYKPKILLVTKVTFFDIDKLGATTILGKLLADKYGTSVDIYFDSNAPRSELSRIVAPRSINFIENLEANYFTISIERGNARVKEVKWEEKADKIRLLVFTEKGEIDGNKYMVDPGSPHYDIAYSIGIKSEEDLLSQLGEFRGIWDAAETVNLDIRGENSKFAQTNHVYADAKSYAEAVLALAEEAELDIPQQEATELLACLYWKTNSLRNRHTSPDSFSSVENLLKKGASLSKAVRKIYASSSLLEVKARQEMLGSLVVDSDKVAMAKVSPDTARQLAKQVTINPAKNPLSILKDIVASFVLIPVSDDQTLVLLSTPDEQLNARKLFGQYNYVGDRLQAEMSFELGASETEAKIRSILNQKLFSRKQEEKAAATPEPVAPKVVTKPEPAKKPQVDIAPQKAAAASEEKTTTRQDDAELATVEEISAPAVAKTAELAGDPLAPATETITPKPAEDADAAASGNGFGSFGSIGGFGGGMQPGGKDPLPAA</sequence>
<dbReference type="PANTHER" id="PTHR47618">
    <property type="entry name" value="BIFUNCTIONAL OLIGORIBONUCLEASE AND PAP PHOSPHATASE NRNA"/>
    <property type="match status" value="1"/>
</dbReference>
<gene>
    <name evidence="2" type="ORF">KC640_02675</name>
</gene>
<dbReference type="SUPFAM" id="SSF64182">
    <property type="entry name" value="DHH phosphoesterases"/>
    <property type="match status" value="1"/>
</dbReference>
<reference evidence="2" key="1">
    <citation type="submission" date="2020-04" db="EMBL/GenBank/DDBJ databases">
        <authorList>
            <person name="Zhang T."/>
        </authorList>
    </citation>
    <scope>NUCLEOTIDE SEQUENCE</scope>
    <source>
        <strain evidence="2">HKST-UBA12</strain>
    </source>
</reference>